<dbReference type="GeneID" id="18505950"/>
<dbReference type="RefSeq" id="YP_009009286.1">
    <property type="nucleotide sequence ID" value="NC_023600.1"/>
</dbReference>
<proteinExistence type="predicted"/>
<organism evidence="1 2">
    <name type="scientific">Mycobacterium phage Julie1</name>
    <dbReference type="NCBI Taxonomy" id="1463812"/>
    <lineage>
        <taxon>Viruses</taxon>
        <taxon>Duplodnaviria</taxon>
        <taxon>Heunggongvirae</taxon>
        <taxon>Uroviricota</taxon>
        <taxon>Caudoviricetes</taxon>
        <taxon>Bclasvirinae</taxon>
        <taxon>Julieunavirus</taxon>
        <taxon>Julieunavirus julie1</taxon>
    </lineage>
</organism>
<sequence length="68" mass="7875">MSRELLLPLELTRPPRCPGSGEWPHRNYKGRAECQICGKRFAPKLDGRVRRHPAQIKYLPVRVVDIPD</sequence>
<gene>
    <name evidence="1" type="ORF">Jolie1_086</name>
</gene>
<dbReference type="KEGG" id="vg:18505950"/>
<dbReference type="Proteomes" id="UP000203096">
    <property type="component" value="Segment"/>
</dbReference>
<evidence type="ECO:0000313" key="2">
    <source>
        <dbReference type="Proteomes" id="UP000203096"/>
    </source>
</evidence>
<dbReference type="EMBL" id="KJ433976">
    <property type="protein sequence ID" value="AHJ88586.1"/>
    <property type="molecule type" value="Genomic_DNA"/>
</dbReference>
<keyword evidence="2" id="KW-1185">Reference proteome</keyword>
<evidence type="ECO:0000313" key="1">
    <source>
        <dbReference type="EMBL" id="AHJ88586.1"/>
    </source>
</evidence>
<name>W8ECT3_9CAUD</name>
<reference evidence="1 2" key="1">
    <citation type="journal article" date="2014" name="Genome Announc.">
        <title>Complete genome sequences of nine mycobacteriophages.</title>
        <authorList>
            <person name="Franceschelli J.J."/>
            <person name="Suarez C.A."/>
            <person name="Teran L."/>
            <person name="Raya R.R."/>
            <person name="Morbidoni H.R."/>
        </authorList>
    </citation>
    <scope>NUCLEOTIDE SEQUENCE [LARGE SCALE GENOMIC DNA]</scope>
</reference>
<protein>
    <submittedName>
        <fullName evidence="1">Uncharacterized protein</fullName>
    </submittedName>
</protein>
<accession>W8ECT3</accession>